<accession>A0A381T2F4</accession>
<proteinExistence type="predicted"/>
<sequence length="163" mass="17496">MTIKKIRFMLMSVLAFSVISIIGCGSNDTETLGDASYSSESEEDPVQIINPSGVFTADDVVTAGWKKSKQLSPETLPDAVSVWYGFYNQRDVEVRIYETHAAALSSGMGPADDATGRGKPAPFAVGGISATRMSYTTYAIVGNLILLCEVKIEDCQGLLDTIK</sequence>
<organism evidence="2">
    <name type="scientific">marine metagenome</name>
    <dbReference type="NCBI Taxonomy" id="408172"/>
    <lineage>
        <taxon>unclassified sequences</taxon>
        <taxon>metagenomes</taxon>
        <taxon>ecological metagenomes</taxon>
    </lineage>
</organism>
<evidence type="ECO:0000313" key="2">
    <source>
        <dbReference type="EMBL" id="SVA09929.1"/>
    </source>
</evidence>
<feature type="domain" description="DUF6810" evidence="1">
    <location>
        <begin position="56"/>
        <end position="117"/>
    </location>
</feature>
<dbReference type="InterPro" id="IPR049216">
    <property type="entry name" value="DUF6810"/>
</dbReference>
<dbReference type="Pfam" id="PF20650">
    <property type="entry name" value="DUF6810"/>
    <property type="match status" value="1"/>
</dbReference>
<dbReference type="EMBL" id="UINC01003869">
    <property type="protein sequence ID" value="SVA09929.1"/>
    <property type="molecule type" value="Genomic_DNA"/>
</dbReference>
<evidence type="ECO:0000259" key="1">
    <source>
        <dbReference type="Pfam" id="PF20650"/>
    </source>
</evidence>
<dbReference type="PROSITE" id="PS51257">
    <property type="entry name" value="PROKAR_LIPOPROTEIN"/>
    <property type="match status" value="1"/>
</dbReference>
<gene>
    <name evidence="2" type="ORF">METZ01_LOCUS62783</name>
</gene>
<protein>
    <recommendedName>
        <fullName evidence="1">DUF6810 domain-containing protein</fullName>
    </recommendedName>
</protein>
<reference evidence="2" key="1">
    <citation type="submission" date="2018-05" db="EMBL/GenBank/DDBJ databases">
        <authorList>
            <person name="Lanie J.A."/>
            <person name="Ng W.-L."/>
            <person name="Kazmierczak K.M."/>
            <person name="Andrzejewski T.M."/>
            <person name="Davidsen T.M."/>
            <person name="Wayne K.J."/>
            <person name="Tettelin H."/>
            <person name="Glass J.I."/>
            <person name="Rusch D."/>
            <person name="Podicherti R."/>
            <person name="Tsui H.-C.T."/>
            <person name="Winkler M.E."/>
        </authorList>
    </citation>
    <scope>NUCLEOTIDE SEQUENCE</scope>
</reference>
<dbReference type="AlphaFoldDB" id="A0A381T2F4"/>
<name>A0A381T2F4_9ZZZZ</name>